<gene>
    <name evidence="3" type="ORF">HannXRQ_Chr09g0252781</name>
    <name evidence="2" type="ORF">HanXRQr2_Chr09g0381491</name>
</gene>
<evidence type="ECO:0000313" key="4">
    <source>
        <dbReference type="Proteomes" id="UP000215914"/>
    </source>
</evidence>
<dbReference type="InParanoid" id="A0A251TVC9"/>
<dbReference type="Proteomes" id="UP000215914">
    <property type="component" value="Chromosome 9"/>
</dbReference>
<dbReference type="EMBL" id="MNCJ02000324">
    <property type="protein sequence ID" value="KAF5790293.1"/>
    <property type="molecule type" value="Genomic_DNA"/>
</dbReference>
<keyword evidence="1" id="KW-1133">Transmembrane helix</keyword>
<evidence type="ECO:0000313" key="3">
    <source>
        <dbReference type="EMBL" id="OTG14739.1"/>
    </source>
</evidence>
<evidence type="ECO:0000256" key="1">
    <source>
        <dbReference type="SAM" id="Phobius"/>
    </source>
</evidence>
<evidence type="ECO:0000313" key="2">
    <source>
        <dbReference type="EMBL" id="KAF5790293.1"/>
    </source>
</evidence>
<reference evidence="3" key="2">
    <citation type="submission" date="2017-02" db="EMBL/GenBank/DDBJ databases">
        <title>Sunflower complete genome.</title>
        <authorList>
            <person name="Langlade N."/>
            <person name="Munos S."/>
        </authorList>
    </citation>
    <scope>NUCLEOTIDE SEQUENCE [LARGE SCALE GENOMIC DNA]</scope>
    <source>
        <tissue evidence="3">Leaves</tissue>
    </source>
</reference>
<dbReference type="AlphaFoldDB" id="A0A251TVC9"/>
<name>A0A251TVC9_HELAN</name>
<accession>A0A251TVC9</accession>
<feature type="transmembrane region" description="Helical" evidence="1">
    <location>
        <begin position="7"/>
        <end position="25"/>
    </location>
</feature>
<dbReference type="Gramene" id="mRNA:HanXRQr2_Chr09g0381491">
    <property type="protein sequence ID" value="mRNA:HanXRQr2_Chr09g0381491"/>
    <property type="gene ID" value="HanXRQr2_Chr09g0381491"/>
</dbReference>
<keyword evidence="4" id="KW-1185">Reference proteome</keyword>
<keyword evidence="1" id="KW-0812">Transmembrane</keyword>
<proteinExistence type="predicted"/>
<organism evidence="3 4">
    <name type="scientific">Helianthus annuus</name>
    <name type="common">Common sunflower</name>
    <dbReference type="NCBI Taxonomy" id="4232"/>
    <lineage>
        <taxon>Eukaryota</taxon>
        <taxon>Viridiplantae</taxon>
        <taxon>Streptophyta</taxon>
        <taxon>Embryophyta</taxon>
        <taxon>Tracheophyta</taxon>
        <taxon>Spermatophyta</taxon>
        <taxon>Magnoliopsida</taxon>
        <taxon>eudicotyledons</taxon>
        <taxon>Gunneridae</taxon>
        <taxon>Pentapetalae</taxon>
        <taxon>asterids</taxon>
        <taxon>campanulids</taxon>
        <taxon>Asterales</taxon>
        <taxon>Asteraceae</taxon>
        <taxon>Asteroideae</taxon>
        <taxon>Heliantheae alliance</taxon>
        <taxon>Heliantheae</taxon>
        <taxon>Helianthus</taxon>
    </lineage>
</organism>
<keyword evidence="1" id="KW-0472">Membrane</keyword>
<reference evidence="2 4" key="1">
    <citation type="journal article" date="2017" name="Nature">
        <title>The sunflower genome provides insights into oil metabolism, flowering and Asterid evolution.</title>
        <authorList>
            <person name="Badouin H."/>
            <person name="Gouzy J."/>
            <person name="Grassa C.J."/>
            <person name="Murat F."/>
            <person name="Staton S.E."/>
            <person name="Cottret L."/>
            <person name="Lelandais-Briere C."/>
            <person name="Owens G.L."/>
            <person name="Carrere S."/>
            <person name="Mayjonade B."/>
            <person name="Legrand L."/>
            <person name="Gill N."/>
            <person name="Kane N.C."/>
            <person name="Bowers J.E."/>
            <person name="Hubner S."/>
            <person name="Bellec A."/>
            <person name="Berard A."/>
            <person name="Berges H."/>
            <person name="Blanchet N."/>
            <person name="Boniface M.C."/>
            <person name="Brunel D."/>
            <person name="Catrice O."/>
            <person name="Chaidir N."/>
            <person name="Claudel C."/>
            <person name="Donnadieu C."/>
            <person name="Faraut T."/>
            <person name="Fievet G."/>
            <person name="Helmstetter N."/>
            <person name="King M."/>
            <person name="Knapp S.J."/>
            <person name="Lai Z."/>
            <person name="Le Paslier M.C."/>
            <person name="Lippi Y."/>
            <person name="Lorenzon L."/>
            <person name="Mandel J.R."/>
            <person name="Marage G."/>
            <person name="Marchand G."/>
            <person name="Marquand E."/>
            <person name="Bret-Mestries E."/>
            <person name="Morien E."/>
            <person name="Nambeesan S."/>
            <person name="Nguyen T."/>
            <person name="Pegot-Espagnet P."/>
            <person name="Pouilly N."/>
            <person name="Raftis F."/>
            <person name="Sallet E."/>
            <person name="Schiex T."/>
            <person name="Thomas J."/>
            <person name="Vandecasteele C."/>
            <person name="Vares D."/>
            <person name="Vear F."/>
            <person name="Vautrin S."/>
            <person name="Crespi M."/>
            <person name="Mangin B."/>
            <person name="Burke J.M."/>
            <person name="Salse J."/>
            <person name="Munos S."/>
            <person name="Vincourt P."/>
            <person name="Rieseberg L.H."/>
            <person name="Langlade N.B."/>
        </authorList>
    </citation>
    <scope>NUCLEOTIDE SEQUENCE [LARGE SCALE GENOMIC DNA]</scope>
    <source>
        <strain evidence="4">cv. SF193</strain>
        <tissue evidence="2">Leaves</tissue>
    </source>
</reference>
<dbReference type="EMBL" id="CM007898">
    <property type="protein sequence ID" value="OTG14739.1"/>
    <property type="molecule type" value="Genomic_DNA"/>
</dbReference>
<sequence length="69" mass="8251">MKTINRGVLPPLSLAPFHISFFLLWEFLGSWEHTSEQGNRDVKWTSRWRYAFERNTLKVCLNLGWVKIK</sequence>
<reference evidence="2" key="3">
    <citation type="submission" date="2020-06" db="EMBL/GenBank/DDBJ databases">
        <title>Helianthus annuus Genome sequencing and assembly Release 2.</title>
        <authorList>
            <person name="Gouzy J."/>
            <person name="Langlade N."/>
            <person name="Munos S."/>
        </authorList>
    </citation>
    <scope>NUCLEOTIDE SEQUENCE</scope>
    <source>
        <tissue evidence="2">Leaves</tissue>
    </source>
</reference>
<protein>
    <submittedName>
        <fullName evidence="3">Uncharacterized protein</fullName>
    </submittedName>
</protein>